<dbReference type="InterPro" id="IPR009081">
    <property type="entry name" value="PP-bd_ACP"/>
</dbReference>
<accession>A0ABR0IU77</accession>
<dbReference type="InterPro" id="IPR020806">
    <property type="entry name" value="PKS_PP-bd"/>
</dbReference>
<dbReference type="GO" id="GO:0016491">
    <property type="term" value="F:oxidoreductase activity"/>
    <property type="evidence" value="ECO:0007669"/>
    <property type="project" value="UniProtKB-KW"/>
</dbReference>
<evidence type="ECO:0000313" key="4">
    <source>
        <dbReference type="EMBL" id="KAK5048145.1"/>
    </source>
</evidence>
<dbReference type="Gene3D" id="1.10.1200.10">
    <property type="entry name" value="ACP-like"/>
    <property type="match status" value="1"/>
</dbReference>
<reference evidence="4 5" key="1">
    <citation type="submission" date="2023-08" db="EMBL/GenBank/DDBJ databases">
        <title>Black Yeasts Isolated from many extreme environments.</title>
        <authorList>
            <person name="Coleine C."/>
            <person name="Stajich J.E."/>
            <person name="Selbmann L."/>
        </authorList>
    </citation>
    <scope>NUCLEOTIDE SEQUENCE [LARGE SCALE GENOMIC DNA]</scope>
    <source>
        <strain evidence="4 5">CCFEE 536</strain>
    </source>
</reference>
<feature type="non-terminal residue" evidence="4">
    <location>
        <position position="117"/>
    </location>
</feature>
<name>A0ABR0IU77_9PEZI</name>
<evidence type="ECO:0000259" key="3">
    <source>
        <dbReference type="PROSITE" id="PS50075"/>
    </source>
</evidence>
<organism evidence="4 5">
    <name type="scientific">Cryomyces antarcticus</name>
    <dbReference type="NCBI Taxonomy" id="329879"/>
    <lineage>
        <taxon>Eukaryota</taxon>
        <taxon>Fungi</taxon>
        <taxon>Dikarya</taxon>
        <taxon>Ascomycota</taxon>
        <taxon>Pezizomycotina</taxon>
        <taxon>Dothideomycetes</taxon>
        <taxon>Dothideomycetes incertae sedis</taxon>
        <taxon>Cryomyces</taxon>
    </lineage>
</organism>
<gene>
    <name evidence="4" type="primary">LYS2_3</name>
    <name evidence="4" type="ORF">LTR16_011063</name>
</gene>
<sequence length="117" mass="12824">MPLNPNGKIDKPALPFPEPAELRAAAPRRPSHSVNSLSDTEKALRETWASLLKAVDADALGPNDDFFDVGGNSLIAQRLLPAIKSRWQGVALPFNAIFTHKTLRRYAAQIDRALDPI</sequence>
<dbReference type="SMART" id="SM00823">
    <property type="entry name" value="PKS_PP"/>
    <property type="match status" value="1"/>
</dbReference>
<dbReference type="Proteomes" id="UP001357485">
    <property type="component" value="Unassembled WGS sequence"/>
</dbReference>
<evidence type="ECO:0000256" key="2">
    <source>
        <dbReference type="ARBA" id="ARBA00022553"/>
    </source>
</evidence>
<dbReference type="PANTHER" id="PTHR44845:SF1">
    <property type="entry name" value="L-2-AMINOADIPATE REDUCTASE"/>
    <property type="match status" value="1"/>
</dbReference>
<comment type="caution">
    <text evidence="4">The sequence shown here is derived from an EMBL/GenBank/DDBJ whole genome shotgun (WGS) entry which is preliminary data.</text>
</comment>
<dbReference type="EMBL" id="JAVRRA010027944">
    <property type="protein sequence ID" value="KAK5048145.1"/>
    <property type="molecule type" value="Genomic_DNA"/>
</dbReference>
<proteinExistence type="predicted"/>
<dbReference type="PANTHER" id="PTHR44845">
    <property type="entry name" value="CARRIER DOMAIN-CONTAINING PROTEIN"/>
    <property type="match status" value="1"/>
</dbReference>
<dbReference type="InterPro" id="IPR036736">
    <property type="entry name" value="ACP-like_sf"/>
</dbReference>
<keyword evidence="2" id="KW-0597">Phosphoprotein</keyword>
<feature type="domain" description="Carrier" evidence="3">
    <location>
        <begin position="35"/>
        <end position="114"/>
    </location>
</feature>
<protein>
    <submittedName>
        <fullName evidence="4">Large subunit of alpha-aminoadipate reductase</fullName>
        <ecNumber evidence="4">1.2.1.95</ecNumber>
    </submittedName>
</protein>
<evidence type="ECO:0000256" key="1">
    <source>
        <dbReference type="ARBA" id="ARBA00022450"/>
    </source>
</evidence>
<dbReference type="EC" id="1.2.1.95" evidence="4"/>
<keyword evidence="4" id="KW-0560">Oxidoreductase</keyword>
<evidence type="ECO:0000313" key="5">
    <source>
        <dbReference type="Proteomes" id="UP001357485"/>
    </source>
</evidence>
<keyword evidence="1" id="KW-0596">Phosphopantetheine</keyword>
<keyword evidence="5" id="KW-1185">Reference proteome</keyword>
<dbReference type="SUPFAM" id="SSF47336">
    <property type="entry name" value="ACP-like"/>
    <property type="match status" value="1"/>
</dbReference>
<dbReference type="Pfam" id="PF00550">
    <property type="entry name" value="PP-binding"/>
    <property type="match status" value="1"/>
</dbReference>
<dbReference type="PROSITE" id="PS50075">
    <property type="entry name" value="CARRIER"/>
    <property type="match status" value="1"/>
</dbReference>